<evidence type="ECO:0000313" key="3">
    <source>
        <dbReference type="Proteomes" id="UP000263377"/>
    </source>
</evidence>
<dbReference type="AlphaFoldDB" id="A0A372ZNW9"/>
<feature type="region of interest" description="Disordered" evidence="1">
    <location>
        <begin position="1"/>
        <end position="33"/>
    </location>
</feature>
<sequence>MSDEETVRSWKDPETARTTPGHPLGEPDLTALSGGEEAFTNNDFCSSTDQSWCGTCGSFSYGCC</sequence>
<dbReference type="RefSeq" id="WP_117485627.1">
    <property type="nucleotide sequence ID" value="NZ_QVIG01000001.1"/>
</dbReference>
<evidence type="ECO:0000256" key="1">
    <source>
        <dbReference type="SAM" id="MobiDB-lite"/>
    </source>
</evidence>
<evidence type="ECO:0000313" key="2">
    <source>
        <dbReference type="EMBL" id="RGD56945.1"/>
    </source>
</evidence>
<gene>
    <name evidence="2" type="ORF">DR950_03295</name>
</gene>
<comment type="caution">
    <text evidence="2">The sequence shown here is derived from an EMBL/GenBank/DDBJ whole genome shotgun (WGS) entry which is preliminary data.</text>
</comment>
<organism evidence="2 3">
    <name type="scientific">Kitasatospora xanthocidica</name>
    <dbReference type="NCBI Taxonomy" id="83382"/>
    <lineage>
        <taxon>Bacteria</taxon>
        <taxon>Bacillati</taxon>
        <taxon>Actinomycetota</taxon>
        <taxon>Actinomycetes</taxon>
        <taxon>Kitasatosporales</taxon>
        <taxon>Streptomycetaceae</taxon>
        <taxon>Kitasatospora</taxon>
    </lineage>
</organism>
<accession>A0A372ZNW9</accession>
<feature type="compositionally biased region" description="Basic and acidic residues" evidence="1">
    <location>
        <begin position="1"/>
        <end position="15"/>
    </location>
</feature>
<dbReference type="EMBL" id="QVIG01000001">
    <property type="protein sequence ID" value="RGD56945.1"/>
    <property type="molecule type" value="Genomic_DNA"/>
</dbReference>
<keyword evidence="3" id="KW-1185">Reference proteome</keyword>
<reference evidence="2 3" key="1">
    <citation type="submission" date="2018-08" db="EMBL/GenBank/DDBJ databases">
        <title>Diversity &amp; Physiological Properties of Lignin-Decomposing Actinobacteria from Soil.</title>
        <authorList>
            <person name="Roh S.G."/>
            <person name="Kim S.B."/>
        </authorList>
    </citation>
    <scope>NUCLEOTIDE SEQUENCE [LARGE SCALE GENOMIC DNA]</scope>
    <source>
        <strain evidence="2 3">MMS17-GH009</strain>
    </source>
</reference>
<dbReference type="Proteomes" id="UP000263377">
    <property type="component" value="Unassembled WGS sequence"/>
</dbReference>
<protein>
    <submittedName>
        <fullName evidence="2">Uncharacterized protein</fullName>
    </submittedName>
</protein>
<name>A0A372ZNW9_9ACTN</name>
<proteinExistence type="predicted"/>